<feature type="non-terminal residue" evidence="1">
    <location>
        <position position="149"/>
    </location>
</feature>
<keyword evidence="2" id="KW-1185">Reference proteome</keyword>
<accession>A0ACD3B0W0</accession>
<gene>
    <name evidence="1" type="ORF">BDN72DRAFT_753212</name>
</gene>
<protein>
    <submittedName>
        <fullName evidence="1">Uncharacterized protein</fullName>
    </submittedName>
</protein>
<organism evidence="1 2">
    <name type="scientific">Pluteus cervinus</name>
    <dbReference type="NCBI Taxonomy" id="181527"/>
    <lineage>
        <taxon>Eukaryota</taxon>
        <taxon>Fungi</taxon>
        <taxon>Dikarya</taxon>
        <taxon>Basidiomycota</taxon>
        <taxon>Agaricomycotina</taxon>
        <taxon>Agaricomycetes</taxon>
        <taxon>Agaricomycetidae</taxon>
        <taxon>Agaricales</taxon>
        <taxon>Pluteineae</taxon>
        <taxon>Pluteaceae</taxon>
        <taxon>Pluteus</taxon>
    </lineage>
</organism>
<evidence type="ECO:0000313" key="1">
    <source>
        <dbReference type="EMBL" id="TFK71234.1"/>
    </source>
</evidence>
<proteinExistence type="predicted"/>
<feature type="non-terminal residue" evidence="1">
    <location>
        <position position="1"/>
    </location>
</feature>
<sequence>VESILFNLPTFMLSKHSTKFERLLLSRASSEVNVETIQLKDTKALDFERLLTVLFPSVPGQFALSTVEDWTSVLTVAHNWEFSAIKKLAISQLEPIASAVDRVVLGQEYNLPDWTTAGYRELCRRAEPISKAESRRLGLEAVTDISSLR</sequence>
<name>A0ACD3B0W0_9AGAR</name>
<evidence type="ECO:0000313" key="2">
    <source>
        <dbReference type="Proteomes" id="UP000308600"/>
    </source>
</evidence>
<reference evidence="1 2" key="1">
    <citation type="journal article" date="2019" name="Nat. Ecol. Evol.">
        <title>Megaphylogeny resolves global patterns of mushroom evolution.</title>
        <authorList>
            <person name="Varga T."/>
            <person name="Krizsan K."/>
            <person name="Foldi C."/>
            <person name="Dima B."/>
            <person name="Sanchez-Garcia M."/>
            <person name="Sanchez-Ramirez S."/>
            <person name="Szollosi G.J."/>
            <person name="Szarkandi J.G."/>
            <person name="Papp V."/>
            <person name="Albert L."/>
            <person name="Andreopoulos W."/>
            <person name="Angelini C."/>
            <person name="Antonin V."/>
            <person name="Barry K.W."/>
            <person name="Bougher N.L."/>
            <person name="Buchanan P."/>
            <person name="Buyck B."/>
            <person name="Bense V."/>
            <person name="Catcheside P."/>
            <person name="Chovatia M."/>
            <person name="Cooper J."/>
            <person name="Damon W."/>
            <person name="Desjardin D."/>
            <person name="Finy P."/>
            <person name="Geml J."/>
            <person name="Haridas S."/>
            <person name="Hughes K."/>
            <person name="Justo A."/>
            <person name="Karasinski D."/>
            <person name="Kautmanova I."/>
            <person name="Kiss B."/>
            <person name="Kocsube S."/>
            <person name="Kotiranta H."/>
            <person name="LaButti K.M."/>
            <person name="Lechner B.E."/>
            <person name="Liimatainen K."/>
            <person name="Lipzen A."/>
            <person name="Lukacs Z."/>
            <person name="Mihaltcheva S."/>
            <person name="Morgado L.N."/>
            <person name="Niskanen T."/>
            <person name="Noordeloos M.E."/>
            <person name="Ohm R.A."/>
            <person name="Ortiz-Santana B."/>
            <person name="Ovrebo C."/>
            <person name="Racz N."/>
            <person name="Riley R."/>
            <person name="Savchenko A."/>
            <person name="Shiryaev A."/>
            <person name="Soop K."/>
            <person name="Spirin V."/>
            <person name="Szebenyi C."/>
            <person name="Tomsovsky M."/>
            <person name="Tulloss R.E."/>
            <person name="Uehling J."/>
            <person name="Grigoriev I.V."/>
            <person name="Vagvolgyi C."/>
            <person name="Papp T."/>
            <person name="Martin F.M."/>
            <person name="Miettinen O."/>
            <person name="Hibbett D.S."/>
            <person name="Nagy L.G."/>
        </authorList>
    </citation>
    <scope>NUCLEOTIDE SEQUENCE [LARGE SCALE GENOMIC DNA]</scope>
    <source>
        <strain evidence="1 2">NL-1719</strain>
    </source>
</reference>
<dbReference type="EMBL" id="ML208301">
    <property type="protein sequence ID" value="TFK71234.1"/>
    <property type="molecule type" value="Genomic_DNA"/>
</dbReference>
<dbReference type="Proteomes" id="UP000308600">
    <property type="component" value="Unassembled WGS sequence"/>
</dbReference>